<dbReference type="AlphaFoldDB" id="A0A0R3UHC7"/>
<accession>A0A0R3UHC7</accession>
<organism evidence="1 2">
    <name type="scientific">Mesocestoides corti</name>
    <name type="common">Flatworm</name>
    <dbReference type="NCBI Taxonomy" id="53468"/>
    <lineage>
        <taxon>Eukaryota</taxon>
        <taxon>Metazoa</taxon>
        <taxon>Spiralia</taxon>
        <taxon>Lophotrochozoa</taxon>
        <taxon>Platyhelminthes</taxon>
        <taxon>Cestoda</taxon>
        <taxon>Eucestoda</taxon>
        <taxon>Cyclophyllidea</taxon>
        <taxon>Mesocestoididae</taxon>
        <taxon>Mesocestoides</taxon>
    </lineage>
</organism>
<keyword evidence="2" id="KW-1185">Reference proteome</keyword>
<proteinExistence type="predicted"/>
<name>A0A0R3UHC7_MESCO</name>
<evidence type="ECO:0000313" key="1">
    <source>
        <dbReference type="EMBL" id="VDD80721.1"/>
    </source>
</evidence>
<reference evidence="1 2" key="1">
    <citation type="submission" date="2018-10" db="EMBL/GenBank/DDBJ databases">
        <authorList>
            <consortium name="Pathogen Informatics"/>
        </authorList>
    </citation>
    <scope>NUCLEOTIDE SEQUENCE [LARGE SCALE GENOMIC DNA]</scope>
</reference>
<protein>
    <submittedName>
        <fullName evidence="1">Uncharacterized protein</fullName>
    </submittedName>
</protein>
<dbReference type="EMBL" id="UXSR01005287">
    <property type="protein sequence ID" value="VDD80721.1"/>
    <property type="molecule type" value="Genomic_DNA"/>
</dbReference>
<dbReference type="OrthoDB" id="10047996at2759"/>
<evidence type="ECO:0000313" key="2">
    <source>
        <dbReference type="Proteomes" id="UP000267029"/>
    </source>
</evidence>
<sequence length="275" mass="30742">MCIRSKHDAITAWCATVKKVRSNQTPLPTQRHNQSRHSEASAFTLKPRLTASTISISVYRCIAFCLLIATHNSTLITGVSSVEIAQQNMVVNSHGINDFSTHSTPLFKHPYRRRFKRAAIQRPERHLWSPDLVTFVCDELADPCTRAAFLRRHAFHEICSDVPPLYLLPHIADAIEGSNQSSTRLCVSTDKGIRNTDGLFRNYLETPSKCRKSMEALDAKIRSSVTTDLDMFVDILERSFCTLGNDTKGGVLDDCAQCQHMLGTPETVVTQLPLA</sequence>
<dbReference type="Proteomes" id="UP000267029">
    <property type="component" value="Unassembled WGS sequence"/>
</dbReference>
<gene>
    <name evidence="1" type="ORF">MCOS_LOCUS6724</name>
</gene>